<feature type="region of interest" description="Disordered" evidence="1">
    <location>
        <begin position="55"/>
        <end position="105"/>
    </location>
</feature>
<dbReference type="Gene3D" id="1.10.10.10">
    <property type="entry name" value="Winged helix-like DNA-binding domain superfamily/Winged helix DNA-binding domain"/>
    <property type="match status" value="1"/>
</dbReference>
<accession>A0A1L9VSV8</accession>
<dbReference type="Proteomes" id="UP000184300">
    <property type="component" value="Unassembled WGS sequence"/>
</dbReference>
<proteinExistence type="predicted"/>
<dbReference type="InterPro" id="IPR036388">
    <property type="entry name" value="WH-like_DNA-bd_sf"/>
</dbReference>
<dbReference type="EMBL" id="KV878891">
    <property type="protein sequence ID" value="OJJ86985.1"/>
    <property type="molecule type" value="Genomic_DNA"/>
</dbReference>
<name>A0A1L9VSV8_ASPGL</name>
<protein>
    <recommendedName>
        <fullName evidence="4">Transposase Tc1-like domain-containing protein</fullName>
    </recommendedName>
</protein>
<evidence type="ECO:0008006" key="4">
    <source>
        <dbReference type="Google" id="ProtNLM"/>
    </source>
</evidence>
<dbReference type="VEuPathDB" id="FungiDB:ASPGLDRAFT_43459"/>
<feature type="compositionally biased region" description="Basic and acidic residues" evidence="1">
    <location>
        <begin position="81"/>
        <end position="97"/>
    </location>
</feature>
<dbReference type="RefSeq" id="XP_022403674.1">
    <property type="nucleotide sequence ID" value="XM_022545820.1"/>
</dbReference>
<keyword evidence="3" id="KW-1185">Reference proteome</keyword>
<organism evidence="2 3">
    <name type="scientific">Aspergillus glaucus CBS 516.65</name>
    <dbReference type="NCBI Taxonomy" id="1160497"/>
    <lineage>
        <taxon>Eukaryota</taxon>
        <taxon>Fungi</taxon>
        <taxon>Dikarya</taxon>
        <taxon>Ascomycota</taxon>
        <taxon>Pezizomycotina</taxon>
        <taxon>Eurotiomycetes</taxon>
        <taxon>Eurotiomycetidae</taxon>
        <taxon>Eurotiales</taxon>
        <taxon>Aspergillaceae</taxon>
        <taxon>Aspergillus</taxon>
        <taxon>Aspergillus subgen. Aspergillus</taxon>
    </lineage>
</organism>
<sequence length="119" mass="13534">MAIFNMPRTPGAKELDPTVRARICELHDIGWGDKRIYKRYPSISISTIRNTIKLESSRSDQRSLTRSGGPKKLSSLQENGLLKKTEENEHIKMHEPQDAVDNSVSKSTILTADGWYTKY</sequence>
<evidence type="ECO:0000256" key="1">
    <source>
        <dbReference type="SAM" id="MobiDB-lite"/>
    </source>
</evidence>
<evidence type="ECO:0000313" key="2">
    <source>
        <dbReference type="EMBL" id="OJJ86985.1"/>
    </source>
</evidence>
<gene>
    <name evidence="2" type="ORF">ASPGLDRAFT_43459</name>
</gene>
<reference evidence="3" key="1">
    <citation type="journal article" date="2017" name="Genome Biol.">
        <title>Comparative genomics reveals high biological diversity and specific adaptations in the industrially and medically important fungal genus Aspergillus.</title>
        <authorList>
            <person name="de Vries R.P."/>
            <person name="Riley R."/>
            <person name="Wiebenga A."/>
            <person name="Aguilar-Osorio G."/>
            <person name="Amillis S."/>
            <person name="Uchima C.A."/>
            <person name="Anderluh G."/>
            <person name="Asadollahi M."/>
            <person name="Askin M."/>
            <person name="Barry K."/>
            <person name="Battaglia E."/>
            <person name="Bayram O."/>
            <person name="Benocci T."/>
            <person name="Braus-Stromeyer S.A."/>
            <person name="Caldana C."/>
            <person name="Canovas D."/>
            <person name="Cerqueira G.C."/>
            <person name="Chen F."/>
            <person name="Chen W."/>
            <person name="Choi C."/>
            <person name="Clum A."/>
            <person name="Dos Santos R.A."/>
            <person name="Damasio A.R."/>
            <person name="Diallinas G."/>
            <person name="Emri T."/>
            <person name="Fekete E."/>
            <person name="Flipphi M."/>
            <person name="Freyberg S."/>
            <person name="Gallo A."/>
            <person name="Gournas C."/>
            <person name="Habgood R."/>
            <person name="Hainaut M."/>
            <person name="Harispe M.L."/>
            <person name="Henrissat B."/>
            <person name="Hilden K.S."/>
            <person name="Hope R."/>
            <person name="Hossain A."/>
            <person name="Karabika E."/>
            <person name="Karaffa L."/>
            <person name="Karanyi Z."/>
            <person name="Krasevec N."/>
            <person name="Kuo A."/>
            <person name="Kusch H."/>
            <person name="LaButti K."/>
            <person name="Lagendijk E.L."/>
            <person name="Lapidus A."/>
            <person name="Levasseur A."/>
            <person name="Lindquist E."/>
            <person name="Lipzen A."/>
            <person name="Logrieco A.F."/>
            <person name="MacCabe A."/>
            <person name="Maekelae M.R."/>
            <person name="Malavazi I."/>
            <person name="Melin P."/>
            <person name="Meyer V."/>
            <person name="Mielnichuk N."/>
            <person name="Miskei M."/>
            <person name="Molnar A.P."/>
            <person name="Mule G."/>
            <person name="Ngan C.Y."/>
            <person name="Orejas M."/>
            <person name="Orosz E."/>
            <person name="Ouedraogo J.P."/>
            <person name="Overkamp K.M."/>
            <person name="Park H.-S."/>
            <person name="Perrone G."/>
            <person name="Piumi F."/>
            <person name="Punt P.J."/>
            <person name="Ram A.F."/>
            <person name="Ramon A."/>
            <person name="Rauscher S."/>
            <person name="Record E."/>
            <person name="Riano-Pachon D.M."/>
            <person name="Robert V."/>
            <person name="Roehrig J."/>
            <person name="Ruller R."/>
            <person name="Salamov A."/>
            <person name="Salih N.S."/>
            <person name="Samson R.A."/>
            <person name="Sandor E."/>
            <person name="Sanguinetti M."/>
            <person name="Schuetze T."/>
            <person name="Sepcic K."/>
            <person name="Shelest E."/>
            <person name="Sherlock G."/>
            <person name="Sophianopoulou V."/>
            <person name="Squina F.M."/>
            <person name="Sun H."/>
            <person name="Susca A."/>
            <person name="Todd R.B."/>
            <person name="Tsang A."/>
            <person name="Unkles S.E."/>
            <person name="van de Wiele N."/>
            <person name="van Rossen-Uffink D."/>
            <person name="Oliveira J.V."/>
            <person name="Vesth T.C."/>
            <person name="Visser J."/>
            <person name="Yu J.-H."/>
            <person name="Zhou M."/>
            <person name="Andersen M.R."/>
            <person name="Archer D.B."/>
            <person name="Baker S.E."/>
            <person name="Benoit I."/>
            <person name="Brakhage A.A."/>
            <person name="Braus G.H."/>
            <person name="Fischer R."/>
            <person name="Frisvad J.C."/>
            <person name="Goldman G.H."/>
            <person name="Houbraken J."/>
            <person name="Oakley B."/>
            <person name="Pocsi I."/>
            <person name="Scazzocchio C."/>
            <person name="Seiboth B."/>
            <person name="vanKuyk P.A."/>
            <person name="Wortman J."/>
            <person name="Dyer P.S."/>
            <person name="Grigoriev I.V."/>
        </authorList>
    </citation>
    <scope>NUCLEOTIDE SEQUENCE [LARGE SCALE GENOMIC DNA]</scope>
    <source>
        <strain evidence="3">CBS 516.65</strain>
    </source>
</reference>
<evidence type="ECO:0000313" key="3">
    <source>
        <dbReference type="Proteomes" id="UP000184300"/>
    </source>
</evidence>
<dbReference type="OrthoDB" id="5151590at2759"/>
<dbReference type="STRING" id="1160497.A0A1L9VSV8"/>
<dbReference type="AlphaFoldDB" id="A0A1L9VSV8"/>
<dbReference type="GeneID" id="34462081"/>